<feature type="region of interest" description="Disordered" evidence="1">
    <location>
        <begin position="151"/>
        <end position="196"/>
    </location>
</feature>
<evidence type="ECO:0000256" key="1">
    <source>
        <dbReference type="SAM" id="MobiDB-lite"/>
    </source>
</evidence>
<organism evidence="2">
    <name type="scientific">marine sediment metagenome</name>
    <dbReference type="NCBI Taxonomy" id="412755"/>
    <lineage>
        <taxon>unclassified sequences</taxon>
        <taxon>metagenomes</taxon>
        <taxon>ecological metagenomes</taxon>
    </lineage>
</organism>
<sequence length="237" mass="24994">MLPERTPPSFSGLPRWALCLSQDYYAKGRSGIGLGWPGGARSDGSLRSRGAGPFGMPPHRPRKLTRLGLLRGSPLASGPPDGPGTPSVLRGQGRYLGGPGSTPPLRSRRLLVAGAAAWALILVEHRNDGTAPPVCLGAVTVVIIVTSRQRLTGSDDSSDGNDDMCSTGVGAPDRKPIARSTRPPWSPGRGDYDRSTAGRSVRRFTVSSFVWFYVPASCSVGSIRAVPTRSLDLTLPP</sequence>
<dbReference type="EMBL" id="LAZR01000003">
    <property type="protein sequence ID" value="KKO11232.1"/>
    <property type="molecule type" value="Genomic_DNA"/>
</dbReference>
<dbReference type="AlphaFoldDB" id="A0A0F9YG86"/>
<comment type="caution">
    <text evidence="2">The sequence shown here is derived from an EMBL/GenBank/DDBJ whole genome shotgun (WGS) entry which is preliminary data.</text>
</comment>
<accession>A0A0F9YG86</accession>
<evidence type="ECO:0000313" key="2">
    <source>
        <dbReference type="EMBL" id="KKO11232.1"/>
    </source>
</evidence>
<proteinExistence type="predicted"/>
<feature type="region of interest" description="Disordered" evidence="1">
    <location>
        <begin position="70"/>
        <end position="103"/>
    </location>
</feature>
<name>A0A0F9YG86_9ZZZZ</name>
<gene>
    <name evidence="2" type="ORF">LCGC14_0017080</name>
</gene>
<protein>
    <submittedName>
        <fullName evidence="2">Uncharacterized protein</fullName>
    </submittedName>
</protein>
<reference evidence="2" key="1">
    <citation type="journal article" date="2015" name="Nature">
        <title>Complex archaea that bridge the gap between prokaryotes and eukaryotes.</title>
        <authorList>
            <person name="Spang A."/>
            <person name="Saw J.H."/>
            <person name="Jorgensen S.L."/>
            <person name="Zaremba-Niedzwiedzka K."/>
            <person name="Martijn J."/>
            <person name="Lind A.E."/>
            <person name="van Eijk R."/>
            <person name="Schleper C."/>
            <person name="Guy L."/>
            <person name="Ettema T.J."/>
        </authorList>
    </citation>
    <scope>NUCLEOTIDE SEQUENCE</scope>
</reference>